<dbReference type="AlphaFoldDB" id="A7S5Q0"/>
<feature type="non-terminal residue" evidence="1">
    <location>
        <position position="1"/>
    </location>
</feature>
<dbReference type="PANTHER" id="PTHR47236">
    <property type="entry name" value="GENE, 32742-RELATED-RELATED"/>
    <property type="match status" value="1"/>
</dbReference>
<proteinExistence type="predicted"/>
<reference evidence="1 2" key="1">
    <citation type="journal article" date="2007" name="Science">
        <title>Sea anemone genome reveals ancestral eumetazoan gene repertoire and genomic organization.</title>
        <authorList>
            <person name="Putnam N.H."/>
            <person name="Srivastava M."/>
            <person name="Hellsten U."/>
            <person name="Dirks B."/>
            <person name="Chapman J."/>
            <person name="Salamov A."/>
            <person name="Terry A."/>
            <person name="Shapiro H."/>
            <person name="Lindquist E."/>
            <person name="Kapitonov V.V."/>
            <person name="Jurka J."/>
            <person name="Genikhovich G."/>
            <person name="Grigoriev I.V."/>
            <person name="Lucas S.M."/>
            <person name="Steele R.E."/>
            <person name="Finnerty J.R."/>
            <person name="Technau U."/>
            <person name="Martindale M.Q."/>
            <person name="Rokhsar D.S."/>
        </authorList>
    </citation>
    <scope>NUCLEOTIDE SEQUENCE [LARGE SCALE GENOMIC DNA]</scope>
    <source>
        <strain evidence="2">CH2 X CH6</strain>
    </source>
</reference>
<dbReference type="EMBL" id="DS469584">
    <property type="protein sequence ID" value="EDO40913.1"/>
    <property type="molecule type" value="Genomic_DNA"/>
</dbReference>
<organism evidence="1 2">
    <name type="scientific">Nematostella vectensis</name>
    <name type="common">Starlet sea anemone</name>
    <dbReference type="NCBI Taxonomy" id="45351"/>
    <lineage>
        <taxon>Eukaryota</taxon>
        <taxon>Metazoa</taxon>
        <taxon>Cnidaria</taxon>
        <taxon>Anthozoa</taxon>
        <taxon>Hexacorallia</taxon>
        <taxon>Actiniaria</taxon>
        <taxon>Edwardsiidae</taxon>
        <taxon>Nematostella</taxon>
    </lineage>
</organism>
<accession>A7S5Q0</accession>
<dbReference type="Proteomes" id="UP000001593">
    <property type="component" value="Unassembled WGS sequence"/>
</dbReference>
<dbReference type="SMART" id="SM01411">
    <property type="entry name" value="Ephrin_rec_like"/>
    <property type="match status" value="3"/>
</dbReference>
<evidence type="ECO:0000313" key="1">
    <source>
        <dbReference type="EMBL" id="EDO40913.1"/>
    </source>
</evidence>
<dbReference type="HOGENOM" id="CLU_1374957_0_0_1"/>
<name>A7S5Q0_NEMVE</name>
<dbReference type="eggNOG" id="ENOG502QT6K">
    <property type="taxonomic scope" value="Eukaryota"/>
</dbReference>
<protein>
    <submittedName>
        <fullName evidence="1">Uncharacterized protein</fullName>
    </submittedName>
</protein>
<keyword evidence="2" id="KW-1185">Reference proteome</keyword>
<dbReference type="PANTHER" id="PTHR47236:SF4">
    <property type="entry name" value="GENE 9195-RELATED"/>
    <property type="match status" value="1"/>
</dbReference>
<sequence length="236" mass="25316">YSDVTGLSNYTECKSCPPGYYCPDGTSQEATITPLPCPIGTYNPEWNIGYKINCVRCTAGMFCPSAGQTNASHVCYEGYYCPNGTAAGDQFPCPPGTYGDRPGTPSPTKFPCPPGTYTVRSDLYDAAQCTVCPERYYCLGGEASPTAQCPPGYYCPNGTRVAEQFPCNNGTYNPEYGKASQSECLNCTQGHFCEKGSVQPEQCPIGEHDSLPLPRAQCDPGYVCYLGAYTPTPTDG</sequence>
<dbReference type="Gene3D" id="2.10.50.10">
    <property type="entry name" value="Tumor Necrosis Factor Receptor, subunit A, domain 2"/>
    <property type="match status" value="2"/>
</dbReference>
<dbReference type="InterPro" id="IPR009030">
    <property type="entry name" value="Growth_fac_rcpt_cys_sf"/>
</dbReference>
<dbReference type="InParanoid" id="A7S5Q0"/>
<gene>
    <name evidence="1" type="ORF">NEMVEDRAFT_v1g52816</name>
</gene>
<evidence type="ECO:0000313" key="2">
    <source>
        <dbReference type="Proteomes" id="UP000001593"/>
    </source>
</evidence>
<dbReference type="OMA" id="YTECKSC"/>
<dbReference type="SUPFAM" id="SSF57184">
    <property type="entry name" value="Growth factor receptor domain"/>
    <property type="match status" value="1"/>
</dbReference>
<feature type="non-terminal residue" evidence="1">
    <location>
        <position position="236"/>
    </location>
</feature>
<dbReference type="STRING" id="45351.A7S5Q0"/>